<accession>A0A3G4ZQH1</accession>
<reference evidence="1" key="1">
    <citation type="submission" date="2018-10" db="EMBL/GenBank/DDBJ databases">
        <title>Hidden diversity of soil giant viruses.</title>
        <authorList>
            <person name="Schulz F."/>
            <person name="Alteio L."/>
            <person name="Goudeau D."/>
            <person name="Ryan E.M."/>
            <person name="Malmstrom R.R."/>
            <person name="Blanchard J."/>
            <person name="Woyke T."/>
        </authorList>
    </citation>
    <scope>NUCLEOTIDE SEQUENCE</scope>
    <source>
        <strain evidence="1">BAV1</strain>
    </source>
</reference>
<protein>
    <submittedName>
        <fullName evidence="1">Uncharacterized protein</fullName>
    </submittedName>
</protein>
<dbReference type="EMBL" id="MK072011">
    <property type="protein sequence ID" value="AYV77146.1"/>
    <property type="molecule type" value="Genomic_DNA"/>
</dbReference>
<evidence type="ECO:0000313" key="1">
    <source>
        <dbReference type="EMBL" id="AYV77146.1"/>
    </source>
</evidence>
<gene>
    <name evidence="1" type="ORF">Barrevirus14_15</name>
</gene>
<name>A0A3G4ZQH1_9VIRU</name>
<proteinExistence type="predicted"/>
<sequence>MDRGPYRKMASQYGINHIITILLNTFVKLLNKSVKPYRSDYDGLHIVNPFCLPGPGNYYTGINYKSGKV</sequence>
<organism evidence="1">
    <name type="scientific">Barrevirus sp</name>
    <dbReference type="NCBI Taxonomy" id="2487763"/>
    <lineage>
        <taxon>Viruses</taxon>
        <taxon>Varidnaviria</taxon>
        <taxon>Bamfordvirae</taxon>
        <taxon>Nucleocytoviricota</taxon>
        <taxon>Megaviricetes</taxon>
        <taxon>Imitervirales</taxon>
        <taxon>Mimiviridae</taxon>
        <taxon>Klosneuvirinae</taxon>
    </lineage>
</organism>